<accession>A0AAW2ZCW2</accession>
<evidence type="ECO:0000313" key="1">
    <source>
        <dbReference type="EMBL" id="KAL0486878.1"/>
    </source>
</evidence>
<dbReference type="Proteomes" id="UP001431209">
    <property type="component" value="Unassembled WGS sequence"/>
</dbReference>
<gene>
    <name evidence="1" type="ORF">AKO1_001217</name>
</gene>
<organism evidence="1 2">
    <name type="scientific">Acrasis kona</name>
    <dbReference type="NCBI Taxonomy" id="1008807"/>
    <lineage>
        <taxon>Eukaryota</taxon>
        <taxon>Discoba</taxon>
        <taxon>Heterolobosea</taxon>
        <taxon>Tetramitia</taxon>
        <taxon>Eutetramitia</taxon>
        <taxon>Acrasidae</taxon>
        <taxon>Acrasis</taxon>
    </lineage>
</organism>
<dbReference type="AlphaFoldDB" id="A0AAW2ZCW2"/>
<dbReference type="EMBL" id="JAOPGA020001276">
    <property type="protein sequence ID" value="KAL0486878.1"/>
    <property type="molecule type" value="Genomic_DNA"/>
</dbReference>
<reference evidence="1 2" key="1">
    <citation type="submission" date="2024-03" db="EMBL/GenBank/DDBJ databases">
        <title>The Acrasis kona genome and developmental transcriptomes reveal deep origins of eukaryotic multicellular pathways.</title>
        <authorList>
            <person name="Sheikh S."/>
            <person name="Fu C.-J."/>
            <person name="Brown M.W."/>
            <person name="Baldauf S.L."/>
        </authorList>
    </citation>
    <scope>NUCLEOTIDE SEQUENCE [LARGE SCALE GENOMIC DNA]</scope>
    <source>
        <strain evidence="1 2">ATCC MYA-3509</strain>
    </source>
</reference>
<comment type="caution">
    <text evidence="1">The sequence shown here is derived from an EMBL/GenBank/DDBJ whole genome shotgun (WGS) entry which is preliminary data.</text>
</comment>
<keyword evidence="2" id="KW-1185">Reference proteome</keyword>
<evidence type="ECO:0000313" key="2">
    <source>
        <dbReference type="Proteomes" id="UP001431209"/>
    </source>
</evidence>
<name>A0AAW2ZCW2_9EUKA</name>
<sequence length="120" mass="13183">MRFKSIIPLVSYTNYIPRRYTTVVTTTTSSTPATTDEPLIPGGTTSTTFTTTISIQHDMSRPSTTTTITKIEPLFGDEVQDEGPIKITTDINTTISVDPEANAVNDVVLGDYDLDHTKFH</sequence>
<proteinExistence type="predicted"/>
<protein>
    <submittedName>
        <fullName evidence="1">Pnp</fullName>
    </submittedName>
</protein>